<protein>
    <submittedName>
        <fullName evidence="2">Uncharacterized protein</fullName>
    </submittedName>
</protein>
<evidence type="ECO:0000313" key="3">
    <source>
        <dbReference type="Proteomes" id="UP000653076"/>
    </source>
</evidence>
<comment type="caution">
    <text evidence="2">The sequence shown here is derived from an EMBL/GenBank/DDBJ whole genome shotgun (WGS) entry which is preliminary data.</text>
</comment>
<keyword evidence="3" id="KW-1185">Reference proteome</keyword>
<evidence type="ECO:0000313" key="2">
    <source>
        <dbReference type="EMBL" id="GIJ30385.1"/>
    </source>
</evidence>
<evidence type="ECO:0000256" key="1">
    <source>
        <dbReference type="SAM" id="MobiDB-lite"/>
    </source>
</evidence>
<sequence>MTPDPATVATPSPHPDRTSTATRSSATVAVLLLATASVAAVPPARPAPSTHPQRCAVSASPRPDLAAPAARHDRSPATRVAYPQPARPALHHLAATITTSPCDTVSGRYDLIHYLQWRDIPSSWEPGTLRDVVRWHADDRSGAQLATQHPPGPAAVIKDWWNAGHIPIHIPIDPFLDPLFRFLTIGHRYGDGRDTTAAEAITAVADLASWHTLRRDDRAAVLTTLARHDQLTYYRRVSDRAGRVGVGIAATDNDGHRNLLVLHPRTGDILAYETARPDQTSGWQPTSYLLLLGHSRTDARWWEPPEPLPSAQLYPQPARIQLLLPATPCLTPAPEGDAR</sequence>
<reference evidence="2 3" key="1">
    <citation type="submission" date="2021-01" db="EMBL/GenBank/DDBJ databases">
        <title>Whole genome shotgun sequence of Verrucosispora qiuiae NBRC 106684.</title>
        <authorList>
            <person name="Komaki H."/>
            <person name="Tamura T."/>
        </authorList>
    </citation>
    <scope>NUCLEOTIDE SEQUENCE [LARGE SCALE GENOMIC DNA]</scope>
    <source>
        <strain evidence="2 3">NBRC 106684</strain>
    </source>
</reference>
<proteinExistence type="predicted"/>
<organism evidence="2 3">
    <name type="scientific">Micromonospora qiuiae</name>
    <dbReference type="NCBI Taxonomy" id="502268"/>
    <lineage>
        <taxon>Bacteria</taxon>
        <taxon>Bacillati</taxon>
        <taxon>Actinomycetota</taxon>
        <taxon>Actinomycetes</taxon>
        <taxon>Micromonosporales</taxon>
        <taxon>Micromonosporaceae</taxon>
        <taxon>Micromonospora</taxon>
    </lineage>
</organism>
<gene>
    <name evidence="2" type="ORF">Vqi01_55470</name>
</gene>
<dbReference type="Proteomes" id="UP000653076">
    <property type="component" value="Unassembled WGS sequence"/>
</dbReference>
<feature type="region of interest" description="Disordered" evidence="1">
    <location>
        <begin position="43"/>
        <end position="77"/>
    </location>
</feature>
<dbReference type="EMBL" id="BOPC01000109">
    <property type="protein sequence ID" value="GIJ30385.1"/>
    <property type="molecule type" value="Genomic_DNA"/>
</dbReference>
<accession>A0ABQ4JIE6</accession>
<dbReference type="RefSeq" id="WP_204038090.1">
    <property type="nucleotide sequence ID" value="NZ_BOPC01000109.1"/>
</dbReference>
<name>A0ABQ4JIE6_9ACTN</name>
<feature type="region of interest" description="Disordered" evidence="1">
    <location>
        <begin position="1"/>
        <end position="24"/>
    </location>
</feature>